<dbReference type="RefSeq" id="WP_197310626.1">
    <property type="nucleotide sequence ID" value="NZ_JADZLT010000046.1"/>
</dbReference>
<gene>
    <name evidence="2" type="ORF">I5731_06810</name>
</gene>
<comment type="caution">
    <text evidence="2">The sequence shown here is derived from an EMBL/GenBank/DDBJ whole genome shotgun (WGS) entry which is preliminary data.</text>
</comment>
<organism evidence="2 3">
    <name type="scientific">Methylobrevis albus</name>
    <dbReference type="NCBI Taxonomy" id="2793297"/>
    <lineage>
        <taxon>Bacteria</taxon>
        <taxon>Pseudomonadati</taxon>
        <taxon>Pseudomonadota</taxon>
        <taxon>Alphaproteobacteria</taxon>
        <taxon>Hyphomicrobiales</taxon>
        <taxon>Pleomorphomonadaceae</taxon>
        <taxon>Methylobrevis</taxon>
    </lineage>
</organism>
<protein>
    <submittedName>
        <fullName evidence="2">Uncharacterized protein</fullName>
    </submittedName>
</protein>
<evidence type="ECO:0000313" key="2">
    <source>
        <dbReference type="EMBL" id="MBH0237528.1"/>
    </source>
</evidence>
<feature type="region of interest" description="Disordered" evidence="1">
    <location>
        <begin position="69"/>
        <end position="94"/>
    </location>
</feature>
<proteinExistence type="predicted"/>
<dbReference type="AlphaFoldDB" id="A0A931I1G5"/>
<name>A0A931I1G5_9HYPH</name>
<evidence type="ECO:0000256" key="1">
    <source>
        <dbReference type="SAM" id="MobiDB-lite"/>
    </source>
</evidence>
<dbReference type="EMBL" id="JADZLT010000046">
    <property type="protein sequence ID" value="MBH0237528.1"/>
    <property type="molecule type" value="Genomic_DNA"/>
</dbReference>
<evidence type="ECO:0000313" key="3">
    <source>
        <dbReference type="Proteomes" id="UP000631694"/>
    </source>
</evidence>
<accession>A0A931I1G5</accession>
<sequence length="94" mass="9559">MTRDNETIAPGSTAETPVVTYATVSPLAATPSRPLSGAEAPAPLAAGEPVPDRLMQLARELEEALAARKFPRLASSDAEPTGTGDEALQSGADG</sequence>
<dbReference type="Proteomes" id="UP000631694">
    <property type="component" value="Unassembled WGS sequence"/>
</dbReference>
<keyword evidence="3" id="KW-1185">Reference proteome</keyword>
<reference evidence="2" key="1">
    <citation type="submission" date="2020-12" db="EMBL/GenBank/DDBJ databases">
        <title>Methylobrevis albus sp. nov., isolated from fresh water lack sediment.</title>
        <authorList>
            <person name="Zou Q."/>
        </authorList>
    </citation>
    <scope>NUCLEOTIDE SEQUENCE</scope>
    <source>
        <strain evidence="2">L22</strain>
    </source>
</reference>